<comment type="caution">
    <text evidence="4">The sequence shown here is derived from an EMBL/GenBank/DDBJ whole genome shotgun (WGS) entry which is preliminary data.</text>
</comment>
<dbReference type="EMBL" id="JPMI01000270">
    <property type="protein sequence ID" value="KFA88964.1"/>
    <property type="molecule type" value="Genomic_DNA"/>
</dbReference>
<dbReference type="SUPFAM" id="SSF101790">
    <property type="entry name" value="Aminomethyltransferase beta-barrel domain"/>
    <property type="match status" value="1"/>
</dbReference>
<dbReference type="SUPFAM" id="SSF103025">
    <property type="entry name" value="Folate-binding domain"/>
    <property type="match status" value="1"/>
</dbReference>
<dbReference type="Pfam" id="PF01571">
    <property type="entry name" value="GCV_T"/>
    <property type="match status" value="1"/>
</dbReference>
<dbReference type="InterPro" id="IPR013977">
    <property type="entry name" value="GcvT_C"/>
</dbReference>
<dbReference type="InterPro" id="IPR006222">
    <property type="entry name" value="GCVT_N"/>
</dbReference>
<protein>
    <submittedName>
        <fullName evidence="4">Glycine cleavage system protein T</fullName>
    </submittedName>
</protein>
<reference evidence="4 5" key="1">
    <citation type="submission" date="2014-07" db="EMBL/GenBank/DDBJ databases">
        <title>Draft Genome Sequence of Gephyronic Acid Producer, Cystobacter violaceus Strain Cb vi76.</title>
        <authorList>
            <person name="Stevens D.C."/>
            <person name="Young J."/>
            <person name="Carmichael R."/>
            <person name="Tan J."/>
            <person name="Taylor R.E."/>
        </authorList>
    </citation>
    <scope>NUCLEOTIDE SEQUENCE [LARGE SCALE GENOMIC DNA]</scope>
    <source>
        <strain evidence="4 5">Cb vi76</strain>
    </source>
</reference>
<evidence type="ECO:0000313" key="4">
    <source>
        <dbReference type="EMBL" id="KFA88964.1"/>
    </source>
</evidence>
<keyword evidence="1" id="KW-0809">Transit peptide</keyword>
<evidence type="ECO:0000259" key="2">
    <source>
        <dbReference type="Pfam" id="PF01571"/>
    </source>
</evidence>
<feature type="domain" description="GCVT N-terminal" evidence="2">
    <location>
        <begin position="6"/>
        <end position="260"/>
    </location>
</feature>
<accession>A0A084SKH9</accession>
<dbReference type="NCBIfam" id="TIGR03317">
    <property type="entry name" value="ygfZ_signature"/>
    <property type="match status" value="1"/>
</dbReference>
<gene>
    <name evidence="4" type="ORF">Q664_37935</name>
</gene>
<dbReference type="Pfam" id="PF08669">
    <property type="entry name" value="GCV_T_C"/>
    <property type="match status" value="1"/>
</dbReference>
<dbReference type="Gene3D" id="3.30.1360.120">
    <property type="entry name" value="Probable tRNA modification gtpase trme, domain 1"/>
    <property type="match status" value="1"/>
</dbReference>
<dbReference type="RefSeq" id="WP_043406923.1">
    <property type="nucleotide sequence ID" value="NZ_JPMI01000270.1"/>
</dbReference>
<name>A0A084SKH9_9BACT</name>
<organism evidence="4 5">
    <name type="scientific">Archangium violaceum Cb vi76</name>
    <dbReference type="NCBI Taxonomy" id="1406225"/>
    <lineage>
        <taxon>Bacteria</taxon>
        <taxon>Pseudomonadati</taxon>
        <taxon>Myxococcota</taxon>
        <taxon>Myxococcia</taxon>
        <taxon>Myxococcales</taxon>
        <taxon>Cystobacterineae</taxon>
        <taxon>Archangiaceae</taxon>
        <taxon>Archangium</taxon>
    </lineage>
</organism>
<dbReference type="InterPro" id="IPR027266">
    <property type="entry name" value="TrmE/GcvT-like"/>
</dbReference>
<dbReference type="PIRSF" id="PIRSF006487">
    <property type="entry name" value="GcvT"/>
    <property type="match status" value="1"/>
</dbReference>
<evidence type="ECO:0000259" key="3">
    <source>
        <dbReference type="Pfam" id="PF08669"/>
    </source>
</evidence>
<dbReference type="AlphaFoldDB" id="A0A084SKH9"/>
<dbReference type="InterPro" id="IPR028896">
    <property type="entry name" value="GcvT/YgfZ/DmdA"/>
</dbReference>
<dbReference type="PANTHER" id="PTHR43757:SF2">
    <property type="entry name" value="AMINOMETHYLTRANSFERASE, MITOCHONDRIAL"/>
    <property type="match status" value="1"/>
</dbReference>
<sequence>MEPLSLHFLHEQAGAHFLEINGREAVADYGDVEAEYRAARQAVALHDATYREALRITGEDRVSFLHGMVTQDVKGLAAGAATYAAMITVKGSMVGDARILRREADLLLDMEPGMGAKVQEFLGKFLISEDAELLEATGELGVLRLLGPRTAELLGAVSGGPFAPLPPDATRTLSLAGPEVLAVGGSGQEPGVDLLVPRGGLEAVWKALAAAGGAFGLKPLGWRAHEMLRVEAGVPRYGQDMVDTTIPLEANLTNAISYNKGCYIGQEVIARATFRGHMNRKLSGLLLGSTEAAPGTELKKDGKKVGWVTSVVRSPLKGQTVALGYVHRDHLEPGTVLAVGDGPAEATVAALPFT</sequence>
<evidence type="ECO:0000313" key="5">
    <source>
        <dbReference type="Proteomes" id="UP000028547"/>
    </source>
</evidence>
<dbReference type="Proteomes" id="UP000028547">
    <property type="component" value="Unassembled WGS sequence"/>
</dbReference>
<dbReference type="InterPro" id="IPR017703">
    <property type="entry name" value="YgfZ/GCV_T_CS"/>
</dbReference>
<dbReference type="PANTHER" id="PTHR43757">
    <property type="entry name" value="AMINOMETHYLTRANSFERASE"/>
    <property type="match status" value="1"/>
</dbReference>
<evidence type="ECO:0000256" key="1">
    <source>
        <dbReference type="ARBA" id="ARBA00022946"/>
    </source>
</evidence>
<feature type="domain" description="Aminomethyltransferase C-terminal" evidence="3">
    <location>
        <begin position="280"/>
        <end position="353"/>
    </location>
</feature>
<proteinExistence type="predicted"/>
<dbReference type="InterPro" id="IPR029043">
    <property type="entry name" value="GcvT/YgfZ_C"/>
</dbReference>